<protein>
    <submittedName>
        <fullName evidence="2">Uncharacterized protein</fullName>
    </submittedName>
</protein>
<organism evidence="2 3">
    <name type="scientific">Anaerococcus nagyae</name>
    <dbReference type="NCBI Taxonomy" id="1755241"/>
    <lineage>
        <taxon>Bacteria</taxon>
        <taxon>Bacillati</taxon>
        <taxon>Bacillota</taxon>
        <taxon>Tissierellia</taxon>
        <taxon>Tissierellales</taxon>
        <taxon>Peptoniphilaceae</taxon>
        <taxon>Anaerococcus</taxon>
    </lineage>
</organism>
<comment type="caution">
    <text evidence="2">The sequence shown here is derived from an EMBL/GenBank/DDBJ whole genome shotgun (WGS) entry which is preliminary data.</text>
</comment>
<reference evidence="2 3" key="1">
    <citation type="submission" date="2018-08" db="EMBL/GenBank/DDBJ databases">
        <title>A genome reference for cultivated species of the human gut microbiota.</title>
        <authorList>
            <person name="Zou Y."/>
            <person name="Xue W."/>
            <person name="Luo G."/>
        </authorList>
    </citation>
    <scope>NUCLEOTIDE SEQUENCE [LARGE SCALE GENOMIC DNA]</scope>
    <source>
        <strain evidence="2 3">OF01-3</strain>
    </source>
</reference>
<evidence type="ECO:0000256" key="1">
    <source>
        <dbReference type="SAM" id="Phobius"/>
    </source>
</evidence>
<dbReference type="EMBL" id="QVEU01000002">
    <property type="protein sequence ID" value="RGB77224.1"/>
    <property type="molecule type" value="Genomic_DNA"/>
</dbReference>
<accession>A0A3E2TL36</accession>
<proteinExistence type="predicted"/>
<sequence length="369" mass="40222">MVNLFKKSKLKQAQYKVEAAINITNIKIDDLGKHTGDLYESLTAIGDLFDKIKNVPSEKMAQYENWKKVRSDWKDKAEKIETDYNKVAKRNLGGGAAGAGLGIAVVTMGPTAAMGIATTFGLASTGTAISTLSGAAATNAALAWLGGGVLVSGGGGMAAGNAFLSMAGPVGWAIAAISLVASGLILWKNSGDKKRLENLFIAISNRDVKSYELAIIEIIERINRIIDETNKLNEAITLIKSFGLDYNIMTEKQKYTLGSYVNLMNSSTQLLTNPIINLEPKFTEVDFDTFINSKTINMKASLCNDNKALIISLANLLYKIEIDEETKILLWKSLKKNKEMLKSMGISKKELDIDLMNIVSEALEFIYQN</sequence>
<gene>
    <name evidence="2" type="ORF">DXA39_03090</name>
</gene>
<keyword evidence="1" id="KW-0472">Membrane</keyword>
<keyword evidence="1" id="KW-1133">Transmembrane helix</keyword>
<keyword evidence="3" id="KW-1185">Reference proteome</keyword>
<dbReference type="OrthoDB" id="3239423at2"/>
<dbReference type="RefSeq" id="WP_117520897.1">
    <property type="nucleotide sequence ID" value="NZ_AP031484.1"/>
</dbReference>
<dbReference type="Proteomes" id="UP000261011">
    <property type="component" value="Unassembled WGS sequence"/>
</dbReference>
<evidence type="ECO:0000313" key="3">
    <source>
        <dbReference type="Proteomes" id="UP000261011"/>
    </source>
</evidence>
<dbReference type="AlphaFoldDB" id="A0A3E2TL36"/>
<name>A0A3E2TL36_9FIRM</name>
<evidence type="ECO:0000313" key="2">
    <source>
        <dbReference type="EMBL" id="RGB77224.1"/>
    </source>
</evidence>
<feature type="transmembrane region" description="Helical" evidence="1">
    <location>
        <begin position="170"/>
        <end position="187"/>
    </location>
</feature>
<keyword evidence="1" id="KW-0812">Transmembrane</keyword>